<proteinExistence type="predicted"/>
<reference evidence="1 2" key="1">
    <citation type="submission" date="2016-10" db="EMBL/GenBank/DDBJ databases">
        <authorList>
            <person name="de Groot N.N."/>
        </authorList>
    </citation>
    <scope>NUCLEOTIDE SEQUENCE [LARGE SCALE GENOMIC DNA]</scope>
    <source>
        <strain evidence="1 2">CGMCC 1.6291</strain>
    </source>
</reference>
<evidence type="ECO:0000313" key="1">
    <source>
        <dbReference type="EMBL" id="SEP14840.1"/>
    </source>
</evidence>
<keyword evidence="1" id="KW-0808">Transferase</keyword>
<keyword evidence="2" id="KW-1185">Reference proteome</keyword>
<protein>
    <submittedName>
        <fullName evidence="1">Sulfotransferase family protein</fullName>
    </submittedName>
</protein>
<dbReference type="STRING" id="406100.SAMN04488052_11281"/>
<dbReference type="InterPro" id="IPR027417">
    <property type="entry name" value="P-loop_NTPase"/>
</dbReference>
<dbReference type="AlphaFoldDB" id="A0A1H8VHS7"/>
<dbReference type="Proteomes" id="UP000199657">
    <property type="component" value="Unassembled WGS sequence"/>
</dbReference>
<sequence>MTAPGDQRRPARQPIILIGMHRAGTSMLTRLLNNAGVYVGRRLTRNAECPFMNSLNYWVFEQSSANWDNPASVDDLLGYDSIRSVVVDYLSGVIDGPASAHYLGVRRWLRHRSLHAITDHWGWKDPRNTYTLPLWLDMFPDARVLHITRHGMDVAQSLRVRHLNASSSAIRRFQRRHWFYVNNPVAPKKGGFAHSPGVADLERGLGLWRAYTQRAHEHVEALGDQAYELRYEDLLADPEALLPGILRFCGIEPSDHLIRHLVGDIQASRRYAYADSEELAAVARDNTETLQACGYDA</sequence>
<name>A0A1H8VHS7_9GAMM</name>
<dbReference type="SUPFAM" id="SSF52540">
    <property type="entry name" value="P-loop containing nucleoside triphosphate hydrolases"/>
    <property type="match status" value="1"/>
</dbReference>
<dbReference type="Gene3D" id="3.40.50.300">
    <property type="entry name" value="P-loop containing nucleotide triphosphate hydrolases"/>
    <property type="match status" value="1"/>
</dbReference>
<accession>A0A1H8VHS7</accession>
<dbReference type="OrthoDB" id="9179784at2"/>
<gene>
    <name evidence="1" type="ORF">SAMN04488052_11281</name>
</gene>
<dbReference type="GO" id="GO:0016740">
    <property type="term" value="F:transferase activity"/>
    <property type="evidence" value="ECO:0007669"/>
    <property type="project" value="UniProtKB-KW"/>
</dbReference>
<dbReference type="EMBL" id="FOEG01000012">
    <property type="protein sequence ID" value="SEP14840.1"/>
    <property type="molecule type" value="Genomic_DNA"/>
</dbReference>
<dbReference type="RefSeq" id="WP_091646099.1">
    <property type="nucleotide sequence ID" value="NZ_FOEG01000012.1"/>
</dbReference>
<dbReference type="Pfam" id="PF13469">
    <property type="entry name" value="Sulfotransfer_3"/>
    <property type="match status" value="1"/>
</dbReference>
<organism evidence="1 2">
    <name type="scientific">Aquisalimonas asiatica</name>
    <dbReference type="NCBI Taxonomy" id="406100"/>
    <lineage>
        <taxon>Bacteria</taxon>
        <taxon>Pseudomonadati</taxon>
        <taxon>Pseudomonadota</taxon>
        <taxon>Gammaproteobacteria</taxon>
        <taxon>Chromatiales</taxon>
        <taxon>Ectothiorhodospiraceae</taxon>
        <taxon>Aquisalimonas</taxon>
    </lineage>
</organism>
<evidence type="ECO:0000313" key="2">
    <source>
        <dbReference type="Proteomes" id="UP000199657"/>
    </source>
</evidence>